<gene>
    <name evidence="1" type="ORF">QE369_003659</name>
</gene>
<dbReference type="RefSeq" id="WP_309771844.1">
    <property type="nucleotide sequence ID" value="NZ_JAVIZC010000003.1"/>
</dbReference>
<reference evidence="1" key="1">
    <citation type="submission" date="2023-08" db="EMBL/GenBank/DDBJ databases">
        <title>Functional and genomic diversity of the sorghum phyllosphere microbiome.</title>
        <authorList>
            <person name="Shade A."/>
        </authorList>
    </citation>
    <scope>NUCLEOTIDE SEQUENCE</scope>
    <source>
        <strain evidence="1">SORGH_AS_0974</strain>
    </source>
</reference>
<dbReference type="AlphaFoldDB" id="A0AAJ2BEF3"/>
<evidence type="ECO:0000313" key="1">
    <source>
        <dbReference type="EMBL" id="MDR6103462.1"/>
    </source>
</evidence>
<name>A0AAJ2BEF3_9HYPH</name>
<dbReference type="Proteomes" id="UP001255601">
    <property type="component" value="Unassembled WGS sequence"/>
</dbReference>
<evidence type="ECO:0000313" key="2">
    <source>
        <dbReference type="Proteomes" id="UP001255601"/>
    </source>
</evidence>
<dbReference type="EMBL" id="JAVIZC010000003">
    <property type="protein sequence ID" value="MDR6103462.1"/>
    <property type="molecule type" value="Genomic_DNA"/>
</dbReference>
<accession>A0AAJ2BEF3</accession>
<proteinExistence type="predicted"/>
<organism evidence="1 2">
    <name type="scientific">Agrobacterium larrymoorei</name>
    <dbReference type="NCBI Taxonomy" id="160699"/>
    <lineage>
        <taxon>Bacteria</taxon>
        <taxon>Pseudomonadati</taxon>
        <taxon>Pseudomonadota</taxon>
        <taxon>Alphaproteobacteria</taxon>
        <taxon>Hyphomicrobiales</taxon>
        <taxon>Rhizobiaceae</taxon>
        <taxon>Rhizobium/Agrobacterium group</taxon>
        <taxon>Agrobacterium</taxon>
    </lineage>
</organism>
<sequence length="1254" mass="140503">MKWITATDLHHWAARLSARADFPELIADLIRATASEIESFRFPSGNKAQVRGFDGWLQATGVAPYVPDGLSVWEFGASGANASKALSDFDKRSKETSAERQKETTLVLASPYTWDDPRTKLPDWIAERKETSDWKDVIFLDGVQIEDWLQLCPSVSARCAAEMQLRPLEGAQSSDEFWREFTCRFKIPLNEDVLLCGREAQADELLQGLLRGPGSIQFAADAPDEVIAFAIAAVRKADWETRLYLESRILVLDTPHAARSFARDRGRNHIFFPRLQANAVSGQLSNIGPTLIALGRDQPSRKGFLNRPSAHEFAKALTSLGLPDDEADILARHSGRCIVVLARQFGAGHISQPVWVEQGHTLIPAILAGGWDGRSKLDCDLVKSLIADEDYANFESGLRKLAKSQDPPIDSEGPIWKIRAPVDAFVHLAHLIGKSDLDRLGIAARKVFSEVDIPTDPDAPFILPDVAPMKHSGWLRDGIANTLLQIAVLSEQADVNIPGTNPQKWVEELVASIPGLASDHRLIASMKSELWMLMEAAPRPLLSALEELLEGDGEKALGFFSTDDDLFSPTSPHTYVLWALETLAWDPRHLEQVSRLLAKLAKIDPGGRTTNRPIKSLRTILLSWAPNTHASLEHRLRVIDKTIEAVPEIGWELLMSLLPRSHDTSSPTRKPKFRDAGASDQEILTNGKVWSAQNFVIERALEQVTKSSSRWIDLIDRLNDWPAKQRASAFSALDNWMSSTDQPVKAVWSALNDLVHKHLAFAHTEWAMSRDELATLQDMVHRHQANDAVERFSWLFKEWSVQVGTSFDGNDAELKQLRAQALVDVLEGGHHEEFFRLIDLVGCPEAVAVSLLDITTDPEKISTWLKASVCHGTSPAIACARVLSAGGRDTLGDEWKQRLIADAADEGWSTDLVATLLLNWPDNEDTWKYVAGLQSGVNDLYWARKYPFGLESPTPASVDAVQNYLLASRPTAALQASHRIIGAVPSSILLAMLRLLLEADDPLELGQMTDYYVEHVFQELDKRQDVDVSVLAQMEYAYFPIMQRRPRKLVIHKLMAQDPAFYMSLIQSVFGPATKPEETTDSDAIENSEPQRAKWRNDYRVLSEFHTIPGQNGNAIDYDQLIAWVQEVRRLGAREDRVAITDLYIGHMLAHAPKDNDDDAWPQVAVRKLLDSLNIEDIERGIMTERYNMRGAYTKSLYEGGKQERELARQYREWSRATSVYPATSMMLNRIAESYEQDALREDERAELDKLRDT</sequence>
<comment type="caution">
    <text evidence="1">The sequence shown here is derived from an EMBL/GenBank/DDBJ whole genome shotgun (WGS) entry which is preliminary data.</text>
</comment>
<protein>
    <submittedName>
        <fullName evidence="1">Uncharacterized protein</fullName>
    </submittedName>
</protein>